<organism evidence="1 2">
    <name type="scientific">Ataeniobius toweri</name>
    <dbReference type="NCBI Taxonomy" id="208326"/>
    <lineage>
        <taxon>Eukaryota</taxon>
        <taxon>Metazoa</taxon>
        <taxon>Chordata</taxon>
        <taxon>Craniata</taxon>
        <taxon>Vertebrata</taxon>
        <taxon>Euteleostomi</taxon>
        <taxon>Actinopterygii</taxon>
        <taxon>Neopterygii</taxon>
        <taxon>Teleostei</taxon>
        <taxon>Neoteleostei</taxon>
        <taxon>Acanthomorphata</taxon>
        <taxon>Ovalentaria</taxon>
        <taxon>Atherinomorphae</taxon>
        <taxon>Cyprinodontiformes</taxon>
        <taxon>Goodeidae</taxon>
        <taxon>Ataeniobius</taxon>
    </lineage>
</organism>
<accession>A0ABU7C139</accession>
<keyword evidence="2" id="KW-1185">Reference proteome</keyword>
<reference evidence="1 2" key="1">
    <citation type="submission" date="2021-07" db="EMBL/GenBank/DDBJ databases">
        <authorList>
            <person name="Palmer J.M."/>
        </authorList>
    </citation>
    <scope>NUCLEOTIDE SEQUENCE [LARGE SCALE GENOMIC DNA]</scope>
    <source>
        <strain evidence="1 2">AT_MEX2019</strain>
        <tissue evidence="1">Muscle</tissue>
    </source>
</reference>
<evidence type="ECO:0000313" key="2">
    <source>
        <dbReference type="Proteomes" id="UP001345963"/>
    </source>
</evidence>
<comment type="caution">
    <text evidence="1">The sequence shown here is derived from an EMBL/GenBank/DDBJ whole genome shotgun (WGS) entry which is preliminary data.</text>
</comment>
<evidence type="ECO:0000313" key="1">
    <source>
        <dbReference type="EMBL" id="MED6255478.1"/>
    </source>
</evidence>
<gene>
    <name evidence="1" type="ORF">ATANTOWER_010394</name>
</gene>
<proteinExistence type="predicted"/>
<dbReference type="EMBL" id="JAHUTI010071148">
    <property type="protein sequence ID" value="MED6255478.1"/>
    <property type="molecule type" value="Genomic_DNA"/>
</dbReference>
<protein>
    <submittedName>
        <fullName evidence="1">Uncharacterized protein</fullName>
    </submittedName>
</protein>
<dbReference type="Proteomes" id="UP001345963">
    <property type="component" value="Unassembled WGS sequence"/>
</dbReference>
<sequence length="104" mass="11585">MSCDSHVMSDPVICIKESTTCHRVTSEPAMTLILQTRTNQKQATTVSFAYGPFKSSPSVLICLLSFSSPLCRYTLKIIKAIPVLSREPALSAWLRPFLSNNMYL</sequence>
<name>A0ABU7C139_9TELE</name>